<feature type="domain" description="SUEL-type lectin" evidence="1">
    <location>
        <begin position="617"/>
        <end position="703"/>
    </location>
</feature>
<dbReference type="InterPro" id="IPR000594">
    <property type="entry name" value="ThiF_NAD_FAD-bd"/>
</dbReference>
<dbReference type="Gene3D" id="3.20.20.80">
    <property type="entry name" value="Glycosidases"/>
    <property type="match status" value="1"/>
</dbReference>
<dbReference type="AlphaFoldDB" id="A0A813PWL5"/>
<organism evidence="2 3">
    <name type="scientific">Rotaria sordida</name>
    <dbReference type="NCBI Taxonomy" id="392033"/>
    <lineage>
        <taxon>Eukaryota</taxon>
        <taxon>Metazoa</taxon>
        <taxon>Spiralia</taxon>
        <taxon>Gnathifera</taxon>
        <taxon>Rotifera</taxon>
        <taxon>Eurotatoria</taxon>
        <taxon>Bdelloidea</taxon>
        <taxon>Philodinida</taxon>
        <taxon>Philodinidae</taxon>
        <taxon>Rotaria</taxon>
    </lineage>
</organism>
<dbReference type="SUPFAM" id="SSF51445">
    <property type="entry name" value="(Trans)glycosidases"/>
    <property type="match status" value="1"/>
</dbReference>
<dbReference type="Proteomes" id="UP000663882">
    <property type="component" value="Unassembled WGS sequence"/>
</dbReference>
<dbReference type="SUPFAM" id="SSF69572">
    <property type="entry name" value="Activating enzymes of the ubiquitin-like proteins"/>
    <property type="match status" value="1"/>
</dbReference>
<dbReference type="InterPro" id="IPR043159">
    <property type="entry name" value="Lectin_gal-bd_sf"/>
</dbReference>
<evidence type="ECO:0000313" key="2">
    <source>
        <dbReference type="EMBL" id="CAF0760073.1"/>
    </source>
</evidence>
<dbReference type="Gene3D" id="3.40.50.720">
    <property type="entry name" value="NAD(P)-binding Rossmann-like Domain"/>
    <property type="match status" value="2"/>
</dbReference>
<sequence>MNKSSTPGIKQIQYDRQLRLWGDHGQKALESGRVCLIGANALGTEILKALVLPGLGSFTIIDHELVTLADCGSNFFVHSSMINQSRARITCDFLTQLNPDVHGIYIDKPSIDDLLKQNTFDFSQFNIVITANLSINTLNILANHLWMLKIPLLVARIYGFIGTIRLQIFEHYVIEAHPDDTIPDLRLDQPLNTFINYCNSIDLNSLTREEHLHLPSLIILFKTLQIWQKQHNRSDLPHTHIDKDEFKKILDQLSHHSSYDIHDKEKYLENFEEAKRTIPSRLVKTNLPSTIKELFQDQSCLELSEQTNIFWFIIHAIKLFTENEGQGLLPVRGEVPDMITNTDSYIKILKIYQEQAKKDCEIVNNYLFDLLKKYRLSNEYIDSYDLAEIYCNNASFLKVLRTTAIKNENNLIDETDSNLSWYIGLYLCDLFYEKFHRYPGEFLSDDRQFEIDLNDLKQISKKLSSKNFMSDDKQQILEELCRYGASELHSIAAFIGGCCAQEAIKLITHQYIPIDNTLIYNGIQQSINKQYNQINADPILIEIAWTAHDYDLHTIPSLQLVTNPLVSRQFSPISNKIFTNLQQLNAEYARYAVWFPYPKLAVAELDPPSGLFQCSNVGENYSIHLSCEQGGGVISKIDFASFGTAIGACGQMKQGTCNAANSSDIIQRACIGQQKCSVTASTDLFGDPCTGTPKRLLVQIECNPPQNNTYWNFTHIDPMLEDFLKATDGHSRIISFSTQPTWLFQQDTPHIYPDNATYVDWGYPVGTKFIDDTMQTLGDYYGRLFAWYTRGGFIDEYGLKHNSGYEYDWDYTEIFNEVEAEHQMTVEYYTRAYDAVIQGIRRHTNNYDMKYVGMALGNHNEFDWYRYFLNHSNHAPDIPLDMISYHFYAIGSSRIDPQSWESFFTQLDTFTFEVEQIEEIRKILSPETRTTIDELGVILSDDNNPNAPLFPLIYWNAAAALYGYAWGKISRYGINVVGHSQLVGYPQLSDLQLQPQYPSVALLNWTTGEGTAKYWTSKLLIDTVDIDNDQAVITRTTDIDNQNIFSQAFIGKNNRRWVLIINKRYGNVDVFLPGCTGGRMQIINEASGFGPATEVTLTLSRITLSPYAIAIVHMPATDV</sequence>
<accession>A0A813PWL5</accession>
<proteinExistence type="predicted"/>
<dbReference type="Gene3D" id="2.60.120.740">
    <property type="match status" value="1"/>
</dbReference>
<dbReference type="InterPro" id="IPR017853">
    <property type="entry name" value="GH"/>
</dbReference>
<gene>
    <name evidence="2" type="ORF">RFH988_LOCUS1785</name>
</gene>
<reference evidence="2" key="1">
    <citation type="submission" date="2021-02" db="EMBL/GenBank/DDBJ databases">
        <authorList>
            <person name="Nowell W R."/>
        </authorList>
    </citation>
    <scope>NUCLEOTIDE SEQUENCE</scope>
</reference>
<dbReference type="EMBL" id="CAJNOO010000035">
    <property type="protein sequence ID" value="CAF0760073.1"/>
    <property type="molecule type" value="Genomic_DNA"/>
</dbReference>
<dbReference type="GO" id="GO:0030246">
    <property type="term" value="F:carbohydrate binding"/>
    <property type="evidence" value="ECO:0007669"/>
    <property type="project" value="InterPro"/>
</dbReference>
<dbReference type="PANTHER" id="PTHR10953:SF29">
    <property type="entry name" value="NEDD8-ACTIVATING ENZYME E1 REGULATORY SUBUNIT"/>
    <property type="match status" value="1"/>
</dbReference>
<protein>
    <recommendedName>
        <fullName evidence="1">SUEL-type lectin domain-containing protein</fullName>
    </recommendedName>
</protein>
<dbReference type="InterPro" id="IPR045886">
    <property type="entry name" value="ThiF/MoeB/HesA"/>
</dbReference>
<dbReference type="InterPro" id="IPR035985">
    <property type="entry name" value="Ubiquitin-activating_enz"/>
</dbReference>
<dbReference type="Pfam" id="PF00899">
    <property type="entry name" value="ThiF"/>
    <property type="match status" value="1"/>
</dbReference>
<dbReference type="InterPro" id="IPR000922">
    <property type="entry name" value="Lectin_gal-bd_dom"/>
</dbReference>
<dbReference type="GO" id="GO:0045116">
    <property type="term" value="P:protein neddylation"/>
    <property type="evidence" value="ECO:0007669"/>
    <property type="project" value="TreeGrafter"/>
</dbReference>
<dbReference type="GO" id="GO:0005737">
    <property type="term" value="C:cytoplasm"/>
    <property type="evidence" value="ECO:0007669"/>
    <property type="project" value="TreeGrafter"/>
</dbReference>
<evidence type="ECO:0000313" key="3">
    <source>
        <dbReference type="Proteomes" id="UP000663882"/>
    </source>
</evidence>
<dbReference type="PROSITE" id="PS50228">
    <property type="entry name" value="SUEL_LECTIN"/>
    <property type="match status" value="1"/>
</dbReference>
<comment type="caution">
    <text evidence="2">The sequence shown here is derived from an EMBL/GenBank/DDBJ whole genome shotgun (WGS) entry which is preliminary data.</text>
</comment>
<dbReference type="GO" id="GO:0019781">
    <property type="term" value="F:NEDD8 activating enzyme activity"/>
    <property type="evidence" value="ECO:0007669"/>
    <property type="project" value="TreeGrafter"/>
</dbReference>
<name>A0A813PWL5_9BILA</name>
<dbReference type="CDD" id="cd22842">
    <property type="entry name" value="Gal_Rha_Lectin_BGal"/>
    <property type="match status" value="1"/>
</dbReference>
<dbReference type="Pfam" id="PF02140">
    <property type="entry name" value="SUEL_Lectin"/>
    <property type="match status" value="1"/>
</dbReference>
<dbReference type="PANTHER" id="PTHR10953">
    <property type="entry name" value="UBIQUITIN-ACTIVATING ENZYME E1"/>
    <property type="match status" value="1"/>
</dbReference>
<evidence type="ECO:0000259" key="1">
    <source>
        <dbReference type="PROSITE" id="PS50228"/>
    </source>
</evidence>
<dbReference type="OrthoDB" id="1708823at2759"/>